<organism evidence="3 4">
    <name type="scientific">Heligmosomoides polygyrus</name>
    <name type="common">Parasitic roundworm</name>
    <dbReference type="NCBI Taxonomy" id="6339"/>
    <lineage>
        <taxon>Eukaryota</taxon>
        <taxon>Metazoa</taxon>
        <taxon>Ecdysozoa</taxon>
        <taxon>Nematoda</taxon>
        <taxon>Chromadorea</taxon>
        <taxon>Rhabditida</taxon>
        <taxon>Rhabditina</taxon>
        <taxon>Rhabditomorpha</taxon>
        <taxon>Strongyloidea</taxon>
        <taxon>Heligmosomidae</taxon>
        <taxon>Heligmosomoides</taxon>
    </lineage>
</organism>
<sequence>MASCFASVLRDAQCESIEVKRMKSVSVRNQDRKIYMVHPENPNWTCFEQNAALDVKSFFGFETVVEKLAVKQYAANLAKGKEVLEFFIEELIKSGVTYIPQFEEKDNGSTADSAIDVSKEHGDEETWVKCLAEGQLAAAS</sequence>
<feature type="domain" description="PRELI/MSF1" evidence="1">
    <location>
        <begin position="1"/>
        <end position="96"/>
    </location>
</feature>
<evidence type="ECO:0000259" key="1">
    <source>
        <dbReference type="PROSITE" id="PS50904"/>
    </source>
</evidence>
<reference evidence="2 3" key="1">
    <citation type="submission" date="2018-11" db="EMBL/GenBank/DDBJ databases">
        <authorList>
            <consortium name="Pathogen Informatics"/>
        </authorList>
    </citation>
    <scope>NUCLEOTIDE SEQUENCE [LARGE SCALE GENOMIC DNA]</scope>
</reference>
<dbReference type="Proteomes" id="UP000050761">
    <property type="component" value="Unassembled WGS sequence"/>
</dbReference>
<reference evidence="4" key="2">
    <citation type="submission" date="2019-09" db="UniProtKB">
        <authorList>
            <consortium name="WormBaseParasite"/>
        </authorList>
    </citation>
    <scope>IDENTIFICATION</scope>
</reference>
<dbReference type="AlphaFoldDB" id="A0A183GRM9"/>
<evidence type="ECO:0000313" key="2">
    <source>
        <dbReference type="EMBL" id="VDP50689.1"/>
    </source>
</evidence>
<accession>A0A183GRM9</accession>
<dbReference type="OrthoDB" id="30289at2759"/>
<dbReference type="PANTHER" id="PTHR11158">
    <property type="entry name" value="MSF1/PX19 RELATED"/>
    <property type="match status" value="1"/>
</dbReference>
<dbReference type="PROSITE" id="PS50904">
    <property type="entry name" value="PRELI_MSF1"/>
    <property type="match status" value="1"/>
</dbReference>
<accession>A0A3P8HXC7</accession>
<gene>
    <name evidence="2" type="ORF">HPBE_LOCUS25346</name>
</gene>
<dbReference type="EMBL" id="UZAH01037762">
    <property type="protein sequence ID" value="VDP50689.1"/>
    <property type="molecule type" value="Genomic_DNA"/>
</dbReference>
<dbReference type="WBParaSite" id="HPBE_0002534901-mRNA-1">
    <property type="protein sequence ID" value="HPBE_0002534901-mRNA-1"/>
    <property type="gene ID" value="HPBE_0002534901"/>
</dbReference>
<evidence type="ECO:0000313" key="4">
    <source>
        <dbReference type="WBParaSite" id="HPBE_0002534901-mRNA-1"/>
    </source>
</evidence>
<name>A0A183GRM9_HELPZ</name>
<dbReference type="GO" id="GO:0005758">
    <property type="term" value="C:mitochondrial intermembrane space"/>
    <property type="evidence" value="ECO:0007669"/>
    <property type="project" value="InterPro"/>
</dbReference>
<protein>
    <submittedName>
        <fullName evidence="4">PRELI/MSF1 domain-containing protein</fullName>
    </submittedName>
</protein>
<dbReference type="InterPro" id="IPR037365">
    <property type="entry name" value="Slowmo/Ups"/>
</dbReference>
<keyword evidence="3" id="KW-1185">Reference proteome</keyword>
<dbReference type="InterPro" id="IPR006797">
    <property type="entry name" value="PRELI/MSF1_dom"/>
</dbReference>
<evidence type="ECO:0000313" key="3">
    <source>
        <dbReference type="Proteomes" id="UP000050761"/>
    </source>
</evidence>
<dbReference type="Pfam" id="PF04707">
    <property type="entry name" value="PRELI"/>
    <property type="match status" value="1"/>
</dbReference>
<proteinExistence type="predicted"/>